<keyword evidence="1" id="KW-0472">Membrane</keyword>
<protein>
    <recommendedName>
        <fullName evidence="1">Oligosaccharyltransferase complex subunit</fullName>
    </recommendedName>
</protein>
<dbReference type="OrthoDB" id="10256333at2759"/>
<comment type="similarity">
    <text evidence="1">Belongs to the OSTC family.</text>
</comment>
<accession>A0A3L8DQ75</accession>
<organism evidence="2">
    <name type="scientific">Ooceraea biroi</name>
    <name type="common">Clonal raider ant</name>
    <name type="synonym">Cerapachys biroi</name>
    <dbReference type="NCBI Taxonomy" id="2015173"/>
    <lineage>
        <taxon>Eukaryota</taxon>
        <taxon>Metazoa</taxon>
        <taxon>Ecdysozoa</taxon>
        <taxon>Arthropoda</taxon>
        <taxon>Hexapoda</taxon>
        <taxon>Insecta</taxon>
        <taxon>Pterygota</taxon>
        <taxon>Neoptera</taxon>
        <taxon>Endopterygota</taxon>
        <taxon>Hymenoptera</taxon>
        <taxon>Apocrita</taxon>
        <taxon>Aculeata</taxon>
        <taxon>Formicoidea</taxon>
        <taxon>Formicidae</taxon>
        <taxon>Dorylinae</taxon>
        <taxon>Ooceraea</taxon>
    </lineage>
</organism>
<dbReference type="InterPro" id="IPR042416">
    <property type="entry name" value="OSTC"/>
</dbReference>
<name>A0A3L8DQ75_OOCBI</name>
<reference evidence="2" key="1">
    <citation type="journal article" date="2018" name="Genome Res.">
        <title>The genomic architecture and molecular evolution of ant odorant receptors.</title>
        <authorList>
            <person name="McKenzie S.K."/>
            <person name="Kronauer D.J.C."/>
        </authorList>
    </citation>
    <scope>NUCLEOTIDE SEQUENCE [LARGE SCALE GENOMIC DNA]</scope>
    <source>
        <strain evidence="2">Clonal line C1</strain>
    </source>
</reference>
<evidence type="ECO:0000256" key="1">
    <source>
        <dbReference type="RuleBase" id="RU366060"/>
    </source>
</evidence>
<reference evidence="2" key="2">
    <citation type="submission" date="2018-07" db="EMBL/GenBank/DDBJ databases">
        <authorList>
            <person name="Mckenzie S.K."/>
            <person name="Kronauer D.J.C."/>
        </authorList>
    </citation>
    <scope>NUCLEOTIDE SEQUENCE</scope>
    <source>
        <strain evidence="2">Clonal line C1</strain>
    </source>
</reference>
<keyword evidence="1" id="KW-1133">Transmembrane helix</keyword>
<proteinExistence type="inferred from homology"/>
<comment type="caution">
    <text evidence="1">Lacks conserved residue(s) required for the propagation of feature annotation.</text>
</comment>
<dbReference type="Proteomes" id="UP000279307">
    <property type="component" value="Chromosome 5"/>
</dbReference>
<dbReference type="PANTHER" id="PTHR13160">
    <property type="entry name" value="OLIGOSACCHARYLTRANSFERASE COMPLEX SUBUNIT OSTC"/>
    <property type="match status" value="1"/>
</dbReference>
<comment type="subcellular location">
    <subcellularLocation>
        <location evidence="1">Membrane</location>
        <topology evidence="1">Multi-pass membrane protein</topology>
    </subcellularLocation>
</comment>
<feature type="transmembrane region" description="Helical" evidence="1">
    <location>
        <begin position="30"/>
        <end position="51"/>
    </location>
</feature>
<sequence length="62" mass="7222">MECIYRLPFLVLQVPNLKLKRPSWFAKPSAMVVFSFILLSYFLVTGANFLYKKAHSFGFIMT</sequence>
<dbReference type="PANTHER" id="PTHR13160:SF4">
    <property type="entry name" value="OLIGOSACCHARYLTRANSFERASE COMPLEX SUBUNIT OSTC"/>
    <property type="match status" value="1"/>
</dbReference>
<dbReference type="GO" id="GO:0008250">
    <property type="term" value="C:oligosaccharyltransferase complex"/>
    <property type="evidence" value="ECO:0007669"/>
    <property type="project" value="UniProtKB-UniRule"/>
</dbReference>
<dbReference type="EMBL" id="QOIP01000005">
    <property type="protein sequence ID" value="RLU22564.1"/>
    <property type="molecule type" value="Genomic_DNA"/>
</dbReference>
<comment type="caution">
    <text evidence="2">The sequence shown here is derived from an EMBL/GenBank/DDBJ whole genome shotgun (WGS) entry which is preliminary data.</text>
</comment>
<gene>
    <name evidence="2" type="ORF">DMN91_004842</name>
</gene>
<dbReference type="AlphaFoldDB" id="A0A3L8DQ75"/>
<comment type="subunit">
    <text evidence="1">Component of the oligosaccharyltransferase (OST) complex.</text>
</comment>
<comment type="function">
    <text evidence="1">Specific component of the STT3A-containing form of the oligosaccharyl transferase (OST) complex that catalyzes the initial transfer of a defined glycan (Glc(3)Man(9)GlcNAc(2) in eukaryotes) from the lipid carrier dolichol-pyrophosphate to an asparagine residue within an Asn-X-Ser/Thr consensus motif in nascent polypeptide chains, the first step in protein N-glycosylation. N-glycosylation occurs cotranslationally and the complex associates with the Sec61 complex at the channel-forming translocon complex that mediates protein translocation across the endoplasmic reticulum (ER). All subunits are required for a maximal enzyme activity.</text>
</comment>
<evidence type="ECO:0000313" key="2">
    <source>
        <dbReference type="EMBL" id="RLU22564.1"/>
    </source>
</evidence>
<keyword evidence="1" id="KW-0812">Transmembrane</keyword>